<evidence type="ECO:0000256" key="1">
    <source>
        <dbReference type="PROSITE-ProRule" id="PRU00339"/>
    </source>
</evidence>
<dbReference type="InterPro" id="IPR016032">
    <property type="entry name" value="Sig_transdc_resp-reg_C-effctor"/>
</dbReference>
<feature type="repeat" description="TPR" evidence="1">
    <location>
        <begin position="37"/>
        <end position="70"/>
    </location>
</feature>
<dbReference type="RefSeq" id="WP_348737781.1">
    <property type="nucleotide sequence ID" value="NZ_CAXJRC010000011.1"/>
</dbReference>
<keyword evidence="3" id="KW-1133">Transmembrane helix</keyword>
<evidence type="ECO:0000256" key="2">
    <source>
        <dbReference type="SAM" id="Coils"/>
    </source>
</evidence>
<dbReference type="Proteomes" id="UP001497602">
    <property type="component" value="Unassembled WGS sequence"/>
</dbReference>
<comment type="caution">
    <text evidence="4">The sequence shown here is derived from an EMBL/GenBank/DDBJ whole genome shotgun (WGS) entry which is preliminary data.</text>
</comment>
<dbReference type="SUPFAM" id="SSF46894">
    <property type="entry name" value="C-terminal effector domain of the bipartite response regulators"/>
    <property type="match status" value="1"/>
</dbReference>
<dbReference type="PANTHER" id="PTHR10098:SF108">
    <property type="entry name" value="TETRATRICOPEPTIDE REPEAT PROTEIN 28"/>
    <property type="match status" value="1"/>
</dbReference>
<dbReference type="SMART" id="SM00028">
    <property type="entry name" value="TPR"/>
    <property type="match status" value="6"/>
</dbReference>
<dbReference type="PANTHER" id="PTHR10098">
    <property type="entry name" value="RAPSYN-RELATED"/>
    <property type="match status" value="1"/>
</dbReference>
<keyword evidence="5" id="KW-1185">Reference proteome</keyword>
<dbReference type="InterPro" id="IPR019734">
    <property type="entry name" value="TPR_rpt"/>
</dbReference>
<evidence type="ECO:0000256" key="3">
    <source>
        <dbReference type="SAM" id="Phobius"/>
    </source>
</evidence>
<evidence type="ECO:0000313" key="4">
    <source>
        <dbReference type="EMBL" id="CAL2105957.1"/>
    </source>
</evidence>
<keyword evidence="3" id="KW-0812">Transmembrane</keyword>
<feature type="repeat" description="TPR" evidence="1">
    <location>
        <begin position="154"/>
        <end position="187"/>
    </location>
</feature>
<organism evidence="4 5">
    <name type="scientific">Tenacibaculum vairaonense</name>
    <dbReference type="NCBI Taxonomy" id="3137860"/>
    <lineage>
        <taxon>Bacteria</taxon>
        <taxon>Pseudomonadati</taxon>
        <taxon>Bacteroidota</taxon>
        <taxon>Flavobacteriia</taxon>
        <taxon>Flavobacteriales</taxon>
        <taxon>Flavobacteriaceae</taxon>
        <taxon>Tenacibaculum</taxon>
    </lineage>
</organism>
<sequence length="505" mass="58716">MIKYIIVVIVNLLTFQKQDLSSLTNTTLNQKNNFKSTLHYYNLGNSYAKNYFHAKAIECYNKALLTSQEDTLTIKTKNAIGILYLSLKNFPLAKKYATEALNTSSQISYTKGNAKAYSLLGNIKEKKGEYLEAIKFQKLSLNKFTQLKNKLGIAQTNINIGSIYEDLTQYNKAYQYFLEAYHLFKNTNTFEESDVLNNIGDVYRKKGNVKESIPFTQKSLIIAEKLKNTNLLESAYKDLSKAYFILGQYKKAYEYRVKSENYKEITLKNQNTKQLNFLEANYSSEKKEAEIQLLKEKNKTNLSNQKLLIVALIGIISYISIAGYFFSKKRKEKQKLQIYKERTLQAELEKKLAQESVMKKDIETKTATLSKYSLHLSQKNKILYHISRNLKNLSEREPSNYQKKIKEIAKEIDFTIKQDNEWEGFDNLFQDIHPDFNKKLLEISTEKLSPTELKLSMLLRLNLSSKEIASILRVTPDSVRVARYRLRKKLPIEPKQELVNFMLTI</sequence>
<accession>A0ABP1F6C4</accession>
<name>A0ABP1F6C4_9FLAO</name>
<proteinExistence type="predicted"/>
<keyword evidence="2" id="KW-0175">Coiled coil</keyword>
<dbReference type="EMBL" id="CAXJRC010000011">
    <property type="protein sequence ID" value="CAL2105957.1"/>
    <property type="molecule type" value="Genomic_DNA"/>
</dbReference>
<gene>
    <name evidence="4" type="ORF">T190115A13A_10113</name>
</gene>
<protein>
    <submittedName>
        <fullName evidence="4">TPR_REGION domain-containing protein</fullName>
    </submittedName>
</protein>
<reference evidence="4 5" key="1">
    <citation type="submission" date="2024-05" db="EMBL/GenBank/DDBJ databases">
        <authorList>
            <person name="Duchaud E."/>
        </authorList>
    </citation>
    <scope>NUCLEOTIDE SEQUENCE [LARGE SCALE GENOMIC DNA]</scope>
    <source>
        <strain evidence="4">Ena-SAMPLE-TAB-13-05-2024-13:56:06:370-140305</strain>
    </source>
</reference>
<feature type="coiled-coil region" evidence="2">
    <location>
        <begin position="268"/>
        <end position="299"/>
    </location>
</feature>
<keyword evidence="3" id="KW-0472">Membrane</keyword>
<dbReference type="PROSITE" id="PS50005">
    <property type="entry name" value="TPR"/>
    <property type="match status" value="2"/>
</dbReference>
<dbReference type="SUPFAM" id="SSF48452">
    <property type="entry name" value="TPR-like"/>
    <property type="match status" value="2"/>
</dbReference>
<dbReference type="InterPro" id="IPR011990">
    <property type="entry name" value="TPR-like_helical_dom_sf"/>
</dbReference>
<evidence type="ECO:0000313" key="5">
    <source>
        <dbReference type="Proteomes" id="UP001497602"/>
    </source>
</evidence>
<dbReference type="Gene3D" id="1.25.40.10">
    <property type="entry name" value="Tetratricopeptide repeat domain"/>
    <property type="match status" value="2"/>
</dbReference>
<dbReference type="InterPro" id="IPR036388">
    <property type="entry name" value="WH-like_DNA-bd_sf"/>
</dbReference>
<keyword evidence="1" id="KW-0802">TPR repeat</keyword>
<dbReference type="Gene3D" id="1.10.10.10">
    <property type="entry name" value="Winged helix-like DNA-binding domain superfamily/Winged helix DNA-binding domain"/>
    <property type="match status" value="1"/>
</dbReference>
<feature type="transmembrane region" description="Helical" evidence="3">
    <location>
        <begin position="307"/>
        <end position="326"/>
    </location>
</feature>
<dbReference type="Pfam" id="PF13424">
    <property type="entry name" value="TPR_12"/>
    <property type="match status" value="2"/>
</dbReference>